<dbReference type="Pfam" id="PF13960">
    <property type="entry name" value="DUF4218"/>
    <property type="match status" value="1"/>
</dbReference>
<accession>A0AAQ3SXF4</accession>
<evidence type="ECO:0000313" key="2">
    <source>
        <dbReference type="EMBL" id="WVZ62685.1"/>
    </source>
</evidence>
<reference evidence="2 3" key="1">
    <citation type="submission" date="2024-02" db="EMBL/GenBank/DDBJ databases">
        <title>High-quality chromosome-scale genome assembly of Pensacola bahiagrass (Paspalum notatum Flugge var. saurae).</title>
        <authorList>
            <person name="Vega J.M."/>
            <person name="Podio M."/>
            <person name="Orjuela J."/>
            <person name="Siena L.A."/>
            <person name="Pessino S.C."/>
            <person name="Combes M.C."/>
            <person name="Mariac C."/>
            <person name="Albertini E."/>
            <person name="Pupilli F."/>
            <person name="Ortiz J.P.A."/>
            <person name="Leblanc O."/>
        </authorList>
    </citation>
    <scope>NUCLEOTIDE SEQUENCE [LARGE SCALE GENOMIC DNA]</scope>
    <source>
        <strain evidence="2">R1</strain>
        <tissue evidence="2">Leaf</tissue>
    </source>
</reference>
<gene>
    <name evidence="2" type="ORF">U9M48_012400</name>
</gene>
<organism evidence="2 3">
    <name type="scientific">Paspalum notatum var. saurae</name>
    <dbReference type="NCBI Taxonomy" id="547442"/>
    <lineage>
        <taxon>Eukaryota</taxon>
        <taxon>Viridiplantae</taxon>
        <taxon>Streptophyta</taxon>
        <taxon>Embryophyta</taxon>
        <taxon>Tracheophyta</taxon>
        <taxon>Spermatophyta</taxon>
        <taxon>Magnoliopsida</taxon>
        <taxon>Liliopsida</taxon>
        <taxon>Poales</taxon>
        <taxon>Poaceae</taxon>
        <taxon>PACMAD clade</taxon>
        <taxon>Panicoideae</taxon>
        <taxon>Andropogonodae</taxon>
        <taxon>Paspaleae</taxon>
        <taxon>Paspalinae</taxon>
        <taxon>Paspalum</taxon>
    </lineage>
</organism>
<dbReference type="Proteomes" id="UP001341281">
    <property type="component" value="Chromosome 03"/>
</dbReference>
<dbReference type="EMBL" id="CP144747">
    <property type="protein sequence ID" value="WVZ62685.1"/>
    <property type="molecule type" value="Genomic_DNA"/>
</dbReference>
<evidence type="ECO:0000313" key="3">
    <source>
        <dbReference type="Proteomes" id="UP001341281"/>
    </source>
</evidence>
<name>A0AAQ3SXF4_PASNO</name>
<dbReference type="InterPro" id="IPR025452">
    <property type="entry name" value="DUF4218"/>
</dbReference>
<protein>
    <recommendedName>
        <fullName evidence="1">DUF4218 domain-containing protein</fullName>
    </recommendedName>
</protein>
<proteinExistence type="predicted"/>
<dbReference type="PANTHER" id="PTHR48258">
    <property type="entry name" value="DUF4218 DOMAIN-CONTAINING PROTEIN-RELATED"/>
    <property type="match status" value="1"/>
</dbReference>
<dbReference type="AlphaFoldDB" id="A0AAQ3SXF4"/>
<feature type="domain" description="DUF4218" evidence="1">
    <location>
        <begin position="3"/>
        <end position="92"/>
    </location>
</feature>
<sequence>MTEKLEKDVPMLICKMEKIFPPGFFDPMQHLLVHLAYEAKVRGHVQFRWMYHIKRALKYLRAMVGSKARVEGCIAGAFILKEISYFSSVYSAEEHNVNAPTMRYNMGEEPPLTDLPLFQSTGASAMKRQNWISKKQPTSKQLEKMRQDVID</sequence>
<evidence type="ECO:0000259" key="1">
    <source>
        <dbReference type="Pfam" id="PF13960"/>
    </source>
</evidence>
<dbReference type="PANTHER" id="PTHR48258:SF3">
    <property type="entry name" value="FK506-BINDING PROTEIN 4-LIKE ISOFORM X1"/>
    <property type="match status" value="1"/>
</dbReference>
<keyword evidence="3" id="KW-1185">Reference proteome</keyword>